<protein>
    <submittedName>
        <fullName evidence="1">Uncharacterized protein</fullName>
    </submittedName>
</protein>
<evidence type="ECO:0000313" key="2">
    <source>
        <dbReference type="Proteomes" id="UP000321118"/>
    </source>
</evidence>
<sequence>MRARVPIVVKGEQGTLGLNGSDASSGSGAFDAFRIALATSTQLRNELEQALRANVHRVNPTDRANRFGSGGAVEWILASAAFAAGVLSVPGGHNANGFDLRALREDARGLWSVKNQTSPKAMSYRITNELGGSGGGFTEPTVFLSPHLPGIVFADPHVHTELAAQTYDSGDATMLGFAAIRAHAVAHPECVAICEMPVNPGTGSEDPWLAFIESLLNPQQYPTLARMFVASKPVQGNLASELQTLVALRDAGSLTAEQFDAAVQRLTRVG</sequence>
<dbReference type="AlphaFoldDB" id="A0A510V678"/>
<keyword evidence="2" id="KW-1185">Reference proteome</keyword>
<organism evidence="1 2">
    <name type="scientific">Cellulomonas xylanilytica</name>
    <dbReference type="NCBI Taxonomy" id="233583"/>
    <lineage>
        <taxon>Bacteria</taxon>
        <taxon>Bacillati</taxon>
        <taxon>Actinomycetota</taxon>
        <taxon>Actinomycetes</taxon>
        <taxon>Micrococcales</taxon>
        <taxon>Cellulomonadaceae</taxon>
        <taxon>Cellulomonas</taxon>
    </lineage>
</organism>
<dbReference type="Proteomes" id="UP000321118">
    <property type="component" value="Unassembled WGS sequence"/>
</dbReference>
<gene>
    <name evidence="1" type="ORF">CXY01_28980</name>
</gene>
<reference evidence="1 2" key="1">
    <citation type="submission" date="2019-07" db="EMBL/GenBank/DDBJ databases">
        <title>Whole genome shotgun sequence of Cellulomonas xylanilytica NBRC 101102.</title>
        <authorList>
            <person name="Hosoyama A."/>
            <person name="Uohara A."/>
            <person name="Ohji S."/>
            <person name="Ichikawa N."/>
        </authorList>
    </citation>
    <scope>NUCLEOTIDE SEQUENCE [LARGE SCALE GENOMIC DNA]</scope>
    <source>
        <strain evidence="1 2">NBRC 101102</strain>
    </source>
</reference>
<proteinExistence type="predicted"/>
<accession>A0A510V678</accession>
<evidence type="ECO:0000313" key="1">
    <source>
        <dbReference type="EMBL" id="GEK22378.1"/>
    </source>
</evidence>
<name>A0A510V678_9CELL</name>
<comment type="caution">
    <text evidence="1">The sequence shown here is derived from an EMBL/GenBank/DDBJ whole genome shotgun (WGS) entry which is preliminary data.</text>
</comment>
<dbReference type="EMBL" id="BJUB01000009">
    <property type="protein sequence ID" value="GEK22378.1"/>
    <property type="molecule type" value="Genomic_DNA"/>
</dbReference>